<dbReference type="PANTHER" id="PTHR10846:SF8">
    <property type="entry name" value="INNER MEMBRANE PROTEIN YRBG"/>
    <property type="match status" value="1"/>
</dbReference>
<keyword evidence="4 5" id="KW-0472">Membrane</keyword>
<dbReference type="InterPro" id="IPR044880">
    <property type="entry name" value="NCX_ion-bd_dom_sf"/>
</dbReference>
<dbReference type="EMBL" id="MFAR01000029">
    <property type="protein sequence ID" value="OGD84667.1"/>
    <property type="molecule type" value="Genomic_DNA"/>
</dbReference>
<accession>A0A1F5FYI2</accession>
<gene>
    <name evidence="7" type="ORF">A2618_00400</name>
</gene>
<feature type="transmembrane region" description="Helical" evidence="5">
    <location>
        <begin position="37"/>
        <end position="60"/>
    </location>
</feature>
<dbReference type="GO" id="GO:0006874">
    <property type="term" value="P:intracellular calcium ion homeostasis"/>
    <property type="evidence" value="ECO:0007669"/>
    <property type="project" value="TreeGrafter"/>
</dbReference>
<organism evidence="7 8">
    <name type="scientific">Candidatus Collierbacteria bacterium RIFOXYD1_FULL_46_26</name>
    <dbReference type="NCBI Taxonomy" id="1817732"/>
    <lineage>
        <taxon>Bacteria</taxon>
        <taxon>Candidatus Collieribacteriota</taxon>
    </lineage>
</organism>
<reference evidence="7 8" key="1">
    <citation type="journal article" date="2016" name="Nat. Commun.">
        <title>Thousands of microbial genomes shed light on interconnected biogeochemical processes in an aquifer system.</title>
        <authorList>
            <person name="Anantharaman K."/>
            <person name="Brown C.T."/>
            <person name="Hug L.A."/>
            <person name="Sharon I."/>
            <person name="Castelle C.J."/>
            <person name="Probst A.J."/>
            <person name="Thomas B.C."/>
            <person name="Singh A."/>
            <person name="Wilkins M.J."/>
            <person name="Karaoz U."/>
            <person name="Brodie E.L."/>
            <person name="Williams K.H."/>
            <person name="Hubbard S.S."/>
            <person name="Banfield J.F."/>
        </authorList>
    </citation>
    <scope>NUCLEOTIDE SEQUENCE [LARGE SCALE GENOMIC DNA]</scope>
</reference>
<keyword evidence="2 5" id="KW-0812">Transmembrane</keyword>
<feature type="transmembrane region" description="Helical" evidence="5">
    <location>
        <begin position="202"/>
        <end position="222"/>
    </location>
</feature>
<dbReference type="Pfam" id="PF01699">
    <property type="entry name" value="Na_Ca_ex"/>
    <property type="match status" value="2"/>
</dbReference>
<dbReference type="Proteomes" id="UP000177921">
    <property type="component" value="Unassembled WGS sequence"/>
</dbReference>
<feature type="transmembrane region" description="Helical" evidence="5">
    <location>
        <begin position="266"/>
        <end position="282"/>
    </location>
</feature>
<dbReference type="GO" id="GO:0005886">
    <property type="term" value="C:plasma membrane"/>
    <property type="evidence" value="ECO:0007669"/>
    <property type="project" value="TreeGrafter"/>
</dbReference>
<evidence type="ECO:0000256" key="3">
    <source>
        <dbReference type="ARBA" id="ARBA00022989"/>
    </source>
</evidence>
<dbReference type="Gene3D" id="1.20.1420.30">
    <property type="entry name" value="NCX, central ion-binding region"/>
    <property type="match status" value="2"/>
</dbReference>
<feature type="transmembrane region" description="Helical" evidence="5">
    <location>
        <begin position="294"/>
        <end position="311"/>
    </location>
</feature>
<dbReference type="InterPro" id="IPR004481">
    <property type="entry name" value="K/Na/Ca-exchanger"/>
</dbReference>
<evidence type="ECO:0000256" key="5">
    <source>
        <dbReference type="SAM" id="Phobius"/>
    </source>
</evidence>
<dbReference type="InterPro" id="IPR004837">
    <property type="entry name" value="NaCa_Exmemb"/>
</dbReference>
<evidence type="ECO:0000313" key="8">
    <source>
        <dbReference type="Proteomes" id="UP000177921"/>
    </source>
</evidence>
<comment type="subcellular location">
    <subcellularLocation>
        <location evidence="1">Membrane</location>
        <topology evidence="1">Multi-pass membrane protein</topology>
    </subcellularLocation>
</comment>
<feature type="transmembrane region" description="Helical" evidence="5">
    <location>
        <begin position="72"/>
        <end position="92"/>
    </location>
</feature>
<protein>
    <recommendedName>
        <fullName evidence="6">Sodium/calcium exchanger membrane region domain-containing protein</fullName>
    </recommendedName>
</protein>
<dbReference type="GO" id="GO:0005262">
    <property type="term" value="F:calcium channel activity"/>
    <property type="evidence" value="ECO:0007669"/>
    <property type="project" value="TreeGrafter"/>
</dbReference>
<feature type="domain" description="Sodium/calcium exchanger membrane region" evidence="6">
    <location>
        <begin position="3"/>
        <end position="143"/>
    </location>
</feature>
<dbReference type="PANTHER" id="PTHR10846">
    <property type="entry name" value="SODIUM/POTASSIUM/CALCIUM EXCHANGER"/>
    <property type="match status" value="1"/>
</dbReference>
<evidence type="ECO:0000256" key="2">
    <source>
        <dbReference type="ARBA" id="ARBA00022692"/>
    </source>
</evidence>
<evidence type="ECO:0000256" key="1">
    <source>
        <dbReference type="ARBA" id="ARBA00004141"/>
    </source>
</evidence>
<evidence type="ECO:0000256" key="4">
    <source>
        <dbReference type="ARBA" id="ARBA00023136"/>
    </source>
</evidence>
<feature type="transmembrane region" description="Helical" evidence="5">
    <location>
        <begin position="126"/>
        <end position="144"/>
    </location>
</feature>
<evidence type="ECO:0000259" key="6">
    <source>
        <dbReference type="Pfam" id="PF01699"/>
    </source>
</evidence>
<feature type="domain" description="Sodium/calcium exchanger membrane region" evidence="6">
    <location>
        <begin position="170"/>
        <end position="307"/>
    </location>
</feature>
<evidence type="ECO:0000313" key="7">
    <source>
        <dbReference type="EMBL" id="OGD84667.1"/>
    </source>
</evidence>
<feature type="transmembrane region" description="Helical" evidence="5">
    <location>
        <begin position="165"/>
        <end position="190"/>
    </location>
</feature>
<dbReference type="GO" id="GO:0008273">
    <property type="term" value="F:calcium, potassium:sodium antiporter activity"/>
    <property type="evidence" value="ECO:0007669"/>
    <property type="project" value="TreeGrafter"/>
</dbReference>
<sequence>MFQFLLIVLASVVVWFGAGLVIQVASSLAHTLRISPFLLSFFVLGILTSLPEIMIAGTAISRGEPELMVGNLIGGSLVIFLLIIPLLALVNGKINLPTRLSKTELIYALLVVIFPAIFILDRQITLWEAVVLLFSYLILFIVLFRRQHILDRLAQLFHRHNHGHPALLIGKIIVGFILIFVGSQVIVQLAENLAVELQWNKFVVGLLIVSLGTNLPELSLIIRSVLNHKQNIALADYIGSAAANTLVMGVFTLLGRQPIVLPNHSLQRIILLVVGLVLFYFFSRSRHNLSRLEALILLGFYFLLITIEVFSN</sequence>
<name>A0A1F5FYI2_9BACT</name>
<feature type="transmembrane region" description="Helical" evidence="5">
    <location>
        <begin position="234"/>
        <end position="254"/>
    </location>
</feature>
<dbReference type="AlphaFoldDB" id="A0A1F5FYI2"/>
<feature type="transmembrane region" description="Helical" evidence="5">
    <location>
        <begin position="6"/>
        <end position="25"/>
    </location>
</feature>
<proteinExistence type="predicted"/>
<comment type="caution">
    <text evidence="7">The sequence shown here is derived from an EMBL/GenBank/DDBJ whole genome shotgun (WGS) entry which is preliminary data.</text>
</comment>
<keyword evidence="3 5" id="KW-1133">Transmembrane helix</keyword>
<feature type="transmembrane region" description="Helical" evidence="5">
    <location>
        <begin position="104"/>
        <end position="120"/>
    </location>
</feature>